<dbReference type="CDD" id="cd15482">
    <property type="entry name" value="Sialidase_non-viral"/>
    <property type="match status" value="1"/>
</dbReference>
<name>A0ABU7KHU9_9ACTN</name>
<dbReference type="Proteomes" id="UP001356095">
    <property type="component" value="Unassembled WGS sequence"/>
</dbReference>
<comment type="catalytic activity">
    <reaction evidence="1">
        <text>Hydrolysis of alpha-(2-&gt;3)-, alpha-(2-&gt;6)-, alpha-(2-&gt;8)- glycosidic linkages of terminal sialic acid residues in oligosaccharides, glycoproteins, glycolipids, colominic acid and synthetic substrates.</text>
        <dbReference type="EC" id="3.2.1.18"/>
    </reaction>
</comment>
<gene>
    <name evidence="4" type="ORF">Q8791_31790</name>
</gene>
<keyword evidence="4" id="KW-0378">Hydrolase</keyword>
<reference evidence="4 5" key="1">
    <citation type="submission" date="2023-08" db="EMBL/GenBank/DDBJ databases">
        <authorList>
            <person name="Girao M."/>
            <person name="Carvalho M.F."/>
        </authorList>
    </citation>
    <scope>NUCLEOTIDE SEQUENCE [LARGE SCALE GENOMIC DNA]</scope>
    <source>
        <strain evidence="4 5">CT-R113</strain>
    </source>
</reference>
<comment type="caution">
    <text evidence="4">The sequence shown here is derived from an EMBL/GenBank/DDBJ whole genome shotgun (WGS) entry which is preliminary data.</text>
</comment>
<dbReference type="Gene3D" id="2.120.10.10">
    <property type="match status" value="1"/>
</dbReference>
<evidence type="ECO:0000313" key="5">
    <source>
        <dbReference type="Proteomes" id="UP001356095"/>
    </source>
</evidence>
<proteinExistence type="inferred from homology"/>
<evidence type="ECO:0000256" key="2">
    <source>
        <dbReference type="ARBA" id="ARBA00009348"/>
    </source>
</evidence>
<dbReference type="PANTHER" id="PTHR10628">
    <property type="entry name" value="SIALIDASE"/>
    <property type="match status" value="1"/>
</dbReference>
<dbReference type="EC" id="3.2.1.18" evidence="3"/>
<sequence length="168" mass="18048">LANVAPLRTQALFDTGYLGSKSYRIPSLIRLDSGSFIAGADQRVSIANDSPNDINFVIRRSEDGRRWDEAQIVLEYPGEGALGASVIDSVLFQDHNSGRVFCLIDQFPGGVGQPNAEPGSGFDEQGRQLLFDRDATAYVIDAEGIVTTESGEPTDYTVDETGNVFAAG</sequence>
<dbReference type="InterPro" id="IPR036278">
    <property type="entry name" value="Sialidase_sf"/>
</dbReference>
<keyword evidence="4" id="KW-0326">Glycosidase</keyword>
<feature type="non-terminal residue" evidence="4">
    <location>
        <position position="1"/>
    </location>
</feature>
<dbReference type="InterPro" id="IPR026856">
    <property type="entry name" value="Sialidase_fam"/>
</dbReference>
<feature type="non-terminal residue" evidence="4">
    <location>
        <position position="168"/>
    </location>
</feature>
<keyword evidence="5" id="KW-1185">Reference proteome</keyword>
<dbReference type="PANTHER" id="PTHR10628:SF30">
    <property type="entry name" value="EXO-ALPHA-SIALIDASE"/>
    <property type="match status" value="1"/>
</dbReference>
<dbReference type="SUPFAM" id="SSF50939">
    <property type="entry name" value="Sialidases"/>
    <property type="match status" value="1"/>
</dbReference>
<evidence type="ECO:0000313" key="4">
    <source>
        <dbReference type="EMBL" id="MEE2041814.1"/>
    </source>
</evidence>
<evidence type="ECO:0000256" key="3">
    <source>
        <dbReference type="ARBA" id="ARBA00012733"/>
    </source>
</evidence>
<organism evidence="4 5">
    <name type="scientific">Nocardiopsis codii</name>
    <dbReference type="NCBI Taxonomy" id="3065942"/>
    <lineage>
        <taxon>Bacteria</taxon>
        <taxon>Bacillati</taxon>
        <taxon>Actinomycetota</taxon>
        <taxon>Actinomycetes</taxon>
        <taxon>Streptosporangiales</taxon>
        <taxon>Nocardiopsidaceae</taxon>
        <taxon>Nocardiopsis</taxon>
    </lineage>
</organism>
<dbReference type="EMBL" id="JAUZMY010000098">
    <property type="protein sequence ID" value="MEE2041814.1"/>
    <property type="molecule type" value="Genomic_DNA"/>
</dbReference>
<comment type="similarity">
    <text evidence="2">Belongs to the glycosyl hydrolase 33 family.</text>
</comment>
<protein>
    <recommendedName>
        <fullName evidence="3">exo-alpha-sialidase</fullName>
        <ecNumber evidence="3">3.2.1.18</ecNumber>
    </recommendedName>
</protein>
<accession>A0ABU7KHU9</accession>
<dbReference type="GO" id="GO:0016798">
    <property type="term" value="F:hydrolase activity, acting on glycosyl bonds"/>
    <property type="evidence" value="ECO:0007669"/>
    <property type="project" value="UniProtKB-KW"/>
</dbReference>
<evidence type="ECO:0000256" key="1">
    <source>
        <dbReference type="ARBA" id="ARBA00000427"/>
    </source>
</evidence>